<keyword evidence="5" id="KW-0489">Methyltransferase</keyword>
<dbReference type="STRING" id="57577.A0A2K3LYP3"/>
<evidence type="ECO:0000256" key="2">
    <source>
        <dbReference type="ARBA" id="ARBA00006801"/>
    </source>
</evidence>
<dbReference type="GO" id="GO:0031490">
    <property type="term" value="F:chromatin DNA binding"/>
    <property type="evidence" value="ECO:0007669"/>
    <property type="project" value="TreeGrafter"/>
</dbReference>
<proteinExistence type="inferred from homology"/>
<feature type="non-terminal residue" evidence="5">
    <location>
        <position position="1"/>
    </location>
</feature>
<dbReference type="GO" id="GO:0046872">
    <property type="term" value="F:metal ion binding"/>
    <property type="evidence" value="ECO:0007669"/>
    <property type="project" value="UniProtKB-KW"/>
</dbReference>
<dbReference type="InterPro" id="IPR045109">
    <property type="entry name" value="LSDs-like"/>
</dbReference>
<keyword evidence="5" id="KW-0808">Transferase</keyword>
<dbReference type="Proteomes" id="UP000236291">
    <property type="component" value="Unassembled WGS sequence"/>
</dbReference>
<dbReference type="GO" id="GO:0032454">
    <property type="term" value="F:histone H3K9 demethylase activity"/>
    <property type="evidence" value="ECO:0007669"/>
    <property type="project" value="InterPro"/>
</dbReference>
<dbReference type="GO" id="GO:0000785">
    <property type="term" value="C:chromatin"/>
    <property type="evidence" value="ECO:0007669"/>
    <property type="project" value="TreeGrafter"/>
</dbReference>
<protein>
    <submittedName>
        <fullName evidence="5">Lysine-specific demethylase 3B</fullName>
    </submittedName>
</protein>
<accession>A0A2K3LYP3</accession>
<dbReference type="Gene3D" id="2.60.120.650">
    <property type="entry name" value="Cupin"/>
    <property type="match status" value="1"/>
</dbReference>
<evidence type="ECO:0000313" key="5">
    <source>
        <dbReference type="EMBL" id="PNX83622.1"/>
    </source>
</evidence>
<evidence type="ECO:0000313" key="6">
    <source>
        <dbReference type="Proteomes" id="UP000236291"/>
    </source>
</evidence>
<dbReference type="PANTHER" id="PTHR12549">
    <property type="entry name" value="JMJC DOMAIN-CONTAINING HISTONE DEMETHYLATION PROTEIN"/>
    <property type="match status" value="1"/>
</dbReference>
<evidence type="ECO:0000256" key="4">
    <source>
        <dbReference type="ARBA" id="ARBA00023242"/>
    </source>
</evidence>
<comment type="similarity">
    <text evidence="2">Belongs to the JARID1 histone demethylase family.</text>
</comment>
<dbReference type="GO" id="GO:0008168">
    <property type="term" value="F:methyltransferase activity"/>
    <property type="evidence" value="ECO:0007669"/>
    <property type="project" value="UniProtKB-KW"/>
</dbReference>
<dbReference type="GO" id="GO:0003712">
    <property type="term" value="F:transcription coregulator activity"/>
    <property type="evidence" value="ECO:0007669"/>
    <property type="project" value="TreeGrafter"/>
</dbReference>
<organism evidence="5 6">
    <name type="scientific">Trifolium pratense</name>
    <name type="common">Red clover</name>
    <dbReference type="NCBI Taxonomy" id="57577"/>
    <lineage>
        <taxon>Eukaryota</taxon>
        <taxon>Viridiplantae</taxon>
        <taxon>Streptophyta</taxon>
        <taxon>Embryophyta</taxon>
        <taxon>Tracheophyta</taxon>
        <taxon>Spermatophyta</taxon>
        <taxon>Magnoliopsida</taxon>
        <taxon>eudicotyledons</taxon>
        <taxon>Gunneridae</taxon>
        <taxon>Pentapetalae</taxon>
        <taxon>rosids</taxon>
        <taxon>fabids</taxon>
        <taxon>Fabales</taxon>
        <taxon>Fabaceae</taxon>
        <taxon>Papilionoideae</taxon>
        <taxon>50 kb inversion clade</taxon>
        <taxon>NPAAA clade</taxon>
        <taxon>Hologalegina</taxon>
        <taxon>IRL clade</taxon>
        <taxon>Trifolieae</taxon>
        <taxon>Trifolium</taxon>
    </lineage>
</organism>
<keyword evidence="3" id="KW-0479">Metal-binding</keyword>
<dbReference type="GO" id="GO:0000118">
    <property type="term" value="C:histone deacetylase complex"/>
    <property type="evidence" value="ECO:0007669"/>
    <property type="project" value="TreeGrafter"/>
</dbReference>
<keyword evidence="4" id="KW-0539">Nucleus</keyword>
<evidence type="ECO:0000256" key="1">
    <source>
        <dbReference type="ARBA" id="ARBA00004123"/>
    </source>
</evidence>
<evidence type="ECO:0000256" key="3">
    <source>
        <dbReference type="ARBA" id="ARBA00022723"/>
    </source>
</evidence>
<reference evidence="5 6" key="1">
    <citation type="journal article" date="2014" name="Am. J. Bot.">
        <title>Genome assembly and annotation for red clover (Trifolium pratense; Fabaceae).</title>
        <authorList>
            <person name="Istvanek J."/>
            <person name="Jaros M."/>
            <person name="Krenek A."/>
            <person name="Repkova J."/>
        </authorList>
    </citation>
    <scope>NUCLEOTIDE SEQUENCE [LARGE SCALE GENOMIC DNA]</scope>
    <source>
        <strain evidence="6">cv. Tatra</strain>
        <tissue evidence="5">Young leaves</tissue>
    </source>
</reference>
<comment type="subcellular location">
    <subcellularLocation>
        <location evidence="1">Nucleus</location>
    </subcellularLocation>
</comment>
<dbReference type="EMBL" id="ASHM01044526">
    <property type="protein sequence ID" value="PNX83622.1"/>
    <property type="molecule type" value="Genomic_DNA"/>
</dbReference>
<dbReference type="AlphaFoldDB" id="A0A2K3LYP3"/>
<dbReference type="PANTHER" id="PTHR12549:SF11">
    <property type="entry name" value="LYSINE-SPECIFIC DEMETHYLASE JMJ25"/>
    <property type="match status" value="1"/>
</dbReference>
<sequence>SCTKVAMDFVSPENVGECFRLTEEFRKLPINHMSAEDKLEVKKMIVYAMLDLLKKFEEARSGETKVQK</sequence>
<name>A0A2K3LYP3_TRIPR</name>
<comment type="caution">
    <text evidence="5">The sequence shown here is derived from an EMBL/GenBank/DDBJ whole genome shotgun (WGS) entry which is preliminary data.</text>
</comment>
<reference evidence="5 6" key="2">
    <citation type="journal article" date="2017" name="Front. Plant Sci.">
        <title>Gene Classification and Mining of Molecular Markers Useful in Red Clover (Trifolium pratense) Breeding.</title>
        <authorList>
            <person name="Istvanek J."/>
            <person name="Dluhosova J."/>
            <person name="Dluhos P."/>
            <person name="Patkova L."/>
            <person name="Nedelnik J."/>
            <person name="Repkova J."/>
        </authorList>
    </citation>
    <scope>NUCLEOTIDE SEQUENCE [LARGE SCALE GENOMIC DNA]</scope>
    <source>
        <strain evidence="6">cv. Tatra</strain>
        <tissue evidence="5">Young leaves</tissue>
    </source>
</reference>
<gene>
    <name evidence="5" type="ORF">L195_g039666</name>
</gene>
<dbReference type="GO" id="GO:0032259">
    <property type="term" value="P:methylation"/>
    <property type="evidence" value="ECO:0007669"/>
    <property type="project" value="UniProtKB-KW"/>
</dbReference>
<dbReference type="GO" id="GO:0006357">
    <property type="term" value="P:regulation of transcription by RNA polymerase II"/>
    <property type="evidence" value="ECO:0007669"/>
    <property type="project" value="TreeGrafter"/>
</dbReference>